<evidence type="ECO:0000313" key="2">
    <source>
        <dbReference type="EMBL" id="SFF59204.1"/>
    </source>
</evidence>
<dbReference type="AlphaFoldDB" id="A0A1I2JXD6"/>
<evidence type="ECO:0000313" key="3">
    <source>
        <dbReference type="Proteomes" id="UP000199645"/>
    </source>
</evidence>
<accession>A0A1I2JXD6</accession>
<name>A0A1I2JXD6_9ACTN</name>
<protein>
    <submittedName>
        <fullName evidence="2">Uncharacterized protein</fullName>
    </submittedName>
</protein>
<reference evidence="2 3" key="1">
    <citation type="submission" date="2016-10" db="EMBL/GenBank/DDBJ databases">
        <authorList>
            <person name="de Groot N.N."/>
        </authorList>
    </citation>
    <scope>NUCLEOTIDE SEQUENCE [LARGE SCALE GENOMIC DNA]</scope>
    <source>
        <strain evidence="2 3">DSM 43019</strain>
    </source>
</reference>
<feature type="region of interest" description="Disordered" evidence="1">
    <location>
        <begin position="1"/>
        <end position="28"/>
    </location>
</feature>
<sequence>MAGVSGAQWTPMEAAGAEFSARREAAGQREAFCKVDGDGWRGEGLTPAGRS</sequence>
<gene>
    <name evidence="2" type="ORF">SAMN05421541_114134</name>
</gene>
<dbReference type="EMBL" id="FONV01000014">
    <property type="protein sequence ID" value="SFF59204.1"/>
    <property type="molecule type" value="Genomic_DNA"/>
</dbReference>
<proteinExistence type="predicted"/>
<organism evidence="2 3">
    <name type="scientific">Actinoplanes philippinensis</name>
    <dbReference type="NCBI Taxonomy" id="35752"/>
    <lineage>
        <taxon>Bacteria</taxon>
        <taxon>Bacillati</taxon>
        <taxon>Actinomycetota</taxon>
        <taxon>Actinomycetes</taxon>
        <taxon>Micromonosporales</taxon>
        <taxon>Micromonosporaceae</taxon>
        <taxon>Actinoplanes</taxon>
    </lineage>
</organism>
<dbReference type="Proteomes" id="UP000199645">
    <property type="component" value="Unassembled WGS sequence"/>
</dbReference>
<keyword evidence="3" id="KW-1185">Reference proteome</keyword>
<evidence type="ECO:0000256" key="1">
    <source>
        <dbReference type="SAM" id="MobiDB-lite"/>
    </source>
</evidence>